<reference evidence="4 5" key="1">
    <citation type="journal article" date="2017" name="Gigascience">
        <title>Genome sequence of the small brown planthopper, Laodelphax striatellus.</title>
        <authorList>
            <person name="Zhu J."/>
            <person name="Jiang F."/>
            <person name="Wang X."/>
            <person name="Yang P."/>
            <person name="Bao Y."/>
            <person name="Zhao W."/>
            <person name="Wang W."/>
            <person name="Lu H."/>
            <person name="Wang Q."/>
            <person name="Cui N."/>
            <person name="Li J."/>
            <person name="Chen X."/>
            <person name="Luo L."/>
            <person name="Yu J."/>
            <person name="Kang L."/>
            <person name="Cui F."/>
        </authorList>
    </citation>
    <scope>NUCLEOTIDE SEQUENCE [LARGE SCALE GENOMIC DNA]</scope>
    <source>
        <strain evidence="4">Lst14</strain>
    </source>
</reference>
<feature type="region of interest" description="Disordered" evidence="2">
    <location>
        <begin position="108"/>
        <end position="156"/>
    </location>
</feature>
<evidence type="ECO:0000256" key="2">
    <source>
        <dbReference type="SAM" id="MobiDB-lite"/>
    </source>
</evidence>
<comment type="caution">
    <text evidence="4">The sequence shown here is derived from an EMBL/GenBank/DDBJ whole genome shotgun (WGS) entry which is preliminary data.</text>
</comment>
<evidence type="ECO:0000313" key="5">
    <source>
        <dbReference type="Proteomes" id="UP000291343"/>
    </source>
</evidence>
<keyword evidence="1" id="KW-0479">Metal-binding</keyword>
<feature type="compositionally biased region" description="Polar residues" evidence="2">
    <location>
        <begin position="139"/>
        <end position="156"/>
    </location>
</feature>
<gene>
    <name evidence="4" type="ORF">LSTR_LSTR014963</name>
</gene>
<dbReference type="SMR" id="A0A482WKZ1"/>
<dbReference type="OrthoDB" id="10066279at2759"/>
<evidence type="ECO:0000256" key="1">
    <source>
        <dbReference type="PROSITE-ProRule" id="PRU00042"/>
    </source>
</evidence>
<dbReference type="PANTHER" id="PTHR21020">
    <property type="entry name" value="ZINC FINGER PROTEIN 800"/>
    <property type="match status" value="1"/>
</dbReference>
<dbReference type="EMBL" id="QKKF02032545">
    <property type="protein sequence ID" value="RZF34118.1"/>
    <property type="molecule type" value="Genomic_DNA"/>
</dbReference>
<accession>A0A482WKZ1</accession>
<evidence type="ECO:0000259" key="3">
    <source>
        <dbReference type="PROSITE" id="PS50157"/>
    </source>
</evidence>
<evidence type="ECO:0000313" key="4">
    <source>
        <dbReference type="EMBL" id="RZF34118.1"/>
    </source>
</evidence>
<feature type="domain" description="C2H2-type" evidence="3">
    <location>
        <begin position="64"/>
        <end position="91"/>
    </location>
</feature>
<name>A0A482WKZ1_LAOST</name>
<feature type="compositionally biased region" description="Low complexity" evidence="2">
    <location>
        <begin position="116"/>
        <end position="131"/>
    </location>
</feature>
<dbReference type="PROSITE" id="PS50157">
    <property type="entry name" value="ZINC_FINGER_C2H2_2"/>
    <property type="match status" value="1"/>
</dbReference>
<proteinExistence type="predicted"/>
<dbReference type="PANTHER" id="PTHR21020:SF0">
    <property type="entry name" value="ZINC FINGER PROTEIN 800"/>
    <property type="match status" value="1"/>
</dbReference>
<protein>
    <recommendedName>
        <fullName evidence="3">C2H2-type domain-containing protein</fullName>
    </recommendedName>
</protein>
<dbReference type="InParanoid" id="A0A482WKZ1"/>
<keyword evidence="1" id="KW-0862">Zinc</keyword>
<dbReference type="GO" id="GO:0008270">
    <property type="term" value="F:zinc ion binding"/>
    <property type="evidence" value="ECO:0007669"/>
    <property type="project" value="UniProtKB-KW"/>
</dbReference>
<dbReference type="InterPro" id="IPR013087">
    <property type="entry name" value="Znf_C2H2_type"/>
</dbReference>
<dbReference type="STRING" id="195883.A0A482WKZ1"/>
<keyword evidence="5" id="KW-1185">Reference proteome</keyword>
<sequence>MTKPNSSGGAGGAAALTRTISVLAASLLEDPACAGLEGRAAAPVMRLSTPEVVHLMSFECDIIYECRVCKNLFRSVANFISHKRIYCTRRFNHVQNSQVKKQVHAEKLLKKQGDASNKSSPTGSTSSSNNKRLAATPDKSVSLTFPSIEKTNNYRN</sequence>
<organism evidence="4 5">
    <name type="scientific">Laodelphax striatellus</name>
    <name type="common">Small brown planthopper</name>
    <name type="synonym">Delphax striatella</name>
    <dbReference type="NCBI Taxonomy" id="195883"/>
    <lineage>
        <taxon>Eukaryota</taxon>
        <taxon>Metazoa</taxon>
        <taxon>Ecdysozoa</taxon>
        <taxon>Arthropoda</taxon>
        <taxon>Hexapoda</taxon>
        <taxon>Insecta</taxon>
        <taxon>Pterygota</taxon>
        <taxon>Neoptera</taxon>
        <taxon>Paraneoptera</taxon>
        <taxon>Hemiptera</taxon>
        <taxon>Auchenorrhyncha</taxon>
        <taxon>Fulgoroidea</taxon>
        <taxon>Delphacidae</taxon>
        <taxon>Criomorphinae</taxon>
        <taxon>Laodelphax</taxon>
    </lineage>
</organism>
<dbReference type="AlphaFoldDB" id="A0A482WKZ1"/>
<dbReference type="Proteomes" id="UP000291343">
    <property type="component" value="Unassembled WGS sequence"/>
</dbReference>
<dbReference type="InterPro" id="IPR039149">
    <property type="entry name" value="ZNF800"/>
</dbReference>
<keyword evidence="1" id="KW-0863">Zinc-finger</keyword>